<keyword evidence="4" id="KW-1185">Reference proteome</keyword>
<dbReference type="OrthoDB" id="9804721at2"/>
<dbReference type="InterPro" id="IPR006016">
    <property type="entry name" value="UspA"/>
</dbReference>
<dbReference type="PANTHER" id="PTHR46268:SF15">
    <property type="entry name" value="UNIVERSAL STRESS PROTEIN HP_0031"/>
    <property type="match status" value="1"/>
</dbReference>
<accession>A0A509EHE3</accession>
<evidence type="ECO:0000259" key="2">
    <source>
        <dbReference type="Pfam" id="PF00582"/>
    </source>
</evidence>
<dbReference type="Pfam" id="PF00582">
    <property type="entry name" value="Usp"/>
    <property type="match status" value="2"/>
</dbReference>
<dbReference type="RefSeq" id="WP_142584802.1">
    <property type="nucleotide sequence ID" value="NZ_CABFPH010000077.1"/>
</dbReference>
<dbReference type="AlphaFoldDB" id="A0A509EHE3"/>
<protein>
    <recommendedName>
        <fullName evidence="2">UspA domain-containing protein</fullName>
    </recommendedName>
</protein>
<evidence type="ECO:0000313" key="4">
    <source>
        <dbReference type="Proteomes" id="UP000410984"/>
    </source>
</evidence>
<dbReference type="Gene3D" id="3.40.50.12370">
    <property type="match status" value="1"/>
</dbReference>
<evidence type="ECO:0000256" key="1">
    <source>
        <dbReference type="ARBA" id="ARBA00008791"/>
    </source>
</evidence>
<feature type="domain" description="UspA" evidence="2">
    <location>
        <begin position="183"/>
        <end position="267"/>
    </location>
</feature>
<gene>
    <name evidence="3" type="ORF">MET9862_04197</name>
</gene>
<sequence>MSYANILVSVDLGAGAAERIRLAADLAERFGATLTGAAAHKVPPPILVQDLEDARLQDEANTRKVRAVLEQARALFAGAAGAARSDWLDALAGPITHLVALARAADLVVLGRRGPDDAEPGPLGVPPGPILMESGRPVLVVPPGLDRVRAERVVVAWKDGPEARRAVSAALPFLRAADTVRIASAGDAACDEGAEAVAAHLIRHGARATTHLARSGPSDGEALMRFAADAEADLIVMGAYGHSRLREWMFGGVTRDLLQRSPVCCLMSH</sequence>
<dbReference type="SUPFAM" id="SSF52402">
    <property type="entry name" value="Adenine nucleotide alpha hydrolases-like"/>
    <property type="match status" value="2"/>
</dbReference>
<organism evidence="3 4">
    <name type="scientific">Methylobacterium symbioticum</name>
    <dbReference type="NCBI Taxonomy" id="2584084"/>
    <lineage>
        <taxon>Bacteria</taxon>
        <taxon>Pseudomonadati</taxon>
        <taxon>Pseudomonadota</taxon>
        <taxon>Alphaproteobacteria</taxon>
        <taxon>Hyphomicrobiales</taxon>
        <taxon>Methylobacteriaceae</taxon>
        <taxon>Methylobacterium</taxon>
    </lineage>
</organism>
<dbReference type="Proteomes" id="UP000410984">
    <property type="component" value="Unassembled WGS sequence"/>
</dbReference>
<evidence type="ECO:0000313" key="3">
    <source>
        <dbReference type="EMBL" id="VUD73578.1"/>
    </source>
</evidence>
<comment type="similarity">
    <text evidence="1">Belongs to the universal stress protein A family.</text>
</comment>
<proteinExistence type="inferred from homology"/>
<name>A0A509EHE3_9HYPH</name>
<dbReference type="EMBL" id="CABFPH010000077">
    <property type="protein sequence ID" value="VUD73578.1"/>
    <property type="molecule type" value="Genomic_DNA"/>
</dbReference>
<feature type="domain" description="UspA" evidence="2">
    <location>
        <begin position="3"/>
        <end position="142"/>
    </location>
</feature>
<reference evidence="3 4" key="1">
    <citation type="submission" date="2019-06" db="EMBL/GenBank/DDBJ databases">
        <authorList>
            <person name="Rodrigo-Torres L."/>
            <person name="Arahal R. D."/>
            <person name="Lucena T."/>
        </authorList>
    </citation>
    <scope>NUCLEOTIDE SEQUENCE [LARGE SCALE GENOMIC DNA]</scope>
    <source>
        <strain evidence="3 4">SB0023/3</strain>
    </source>
</reference>
<dbReference type="PANTHER" id="PTHR46268">
    <property type="entry name" value="STRESS RESPONSE PROTEIN NHAX"/>
    <property type="match status" value="1"/>
</dbReference>
<dbReference type="CDD" id="cd00293">
    <property type="entry name" value="USP-like"/>
    <property type="match status" value="1"/>
</dbReference>